<protein>
    <submittedName>
        <fullName evidence="3">AMP-binding protein</fullName>
    </submittedName>
</protein>
<dbReference type="InterPro" id="IPR025110">
    <property type="entry name" value="AMP-bd_C"/>
</dbReference>
<dbReference type="EMBL" id="JAATTO010000047">
    <property type="protein sequence ID" value="MBC9982251.1"/>
    <property type="molecule type" value="Genomic_DNA"/>
</dbReference>
<sequence length="539" mass="57496">MRFPAPDPVRAARYRAVGYWRDATIPALIAASAARTPDKTAVRDASGASLSYAALMEQSSRLAGYLAERGVGKGDVVTVCLPNWVQTVVAFVAAMRLGAAVNPVPVTYGRADLAYVLGKCDSRALFVAAKFRSVDFTEVLEQLGSDTLANRAVVRIGEGARTIGTPWDDARGHAALGAEPPIAADDTVAVLFTSGTESRAKGAVHTHNTILFGERALSSALQIGADDIAFMASPISHTTGFMHGVIMTLTLGGTLSLLDIFEGARAARQLAEHRCSWTMGATPFLADIADALEKSGERLPHLRYFMCGGAPIPEALVRRAGLVGLRVMSIYGATESPPHTVVHPEDPPQNAWTTDGRPLAGIEVRIVSEGRGLPVGEVGEEWSRGPNTALGYLGEPELTAKDFDSDGWYHSGDLARRLPDGSLRIVGRLKDIIVRGGQNISAREVEDYLAGHPSVQSVAVVGVPHPRLGETSCAVVVPRPNASLTLHDVTEFLLAKGVARFKLPERLEIWPSLPLNPSGKIQKYVLRKQLTETEGGTKA</sequence>
<dbReference type="InterPro" id="IPR000873">
    <property type="entry name" value="AMP-dep_synth/lig_dom"/>
</dbReference>
<dbReference type="InterPro" id="IPR050237">
    <property type="entry name" value="ATP-dep_AMP-bd_enzyme"/>
</dbReference>
<name>A0ABR7UF72_9BRAD</name>
<dbReference type="Gene3D" id="3.30.300.30">
    <property type="match status" value="1"/>
</dbReference>
<dbReference type="PANTHER" id="PTHR43767">
    <property type="entry name" value="LONG-CHAIN-FATTY-ACID--COA LIGASE"/>
    <property type="match status" value="1"/>
</dbReference>
<evidence type="ECO:0000313" key="4">
    <source>
        <dbReference type="Proteomes" id="UP000639516"/>
    </source>
</evidence>
<gene>
    <name evidence="3" type="ORF">HA482_28995</name>
</gene>
<dbReference type="PANTHER" id="PTHR43767:SF10">
    <property type="entry name" value="SURFACTIN SYNTHASE SUBUNIT 1"/>
    <property type="match status" value="1"/>
</dbReference>
<dbReference type="RefSeq" id="WP_188107547.1">
    <property type="nucleotide sequence ID" value="NZ_JAANIH010000082.1"/>
</dbReference>
<dbReference type="PROSITE" id="PS00455">
    <property type="entry name" value="AMP_BINDING"/>
    <property type="match status" value="1"/>
</dbReference>
<organism evidence="3 4">
    <name type="scientific">Bradyrhizobium campsiandrae</name>
    <dbReference type="NCBI Taxonomy" id="1729892"/>
    <lineage>
        <taxon>Bacteria</taxon>
        <taxon>Pseudomonadati</taxon>
        <taxon>Pseudomonadota</taxon>
        <taxon>Alphaproteobacteria</taxon>
        <taxon>Hyphomicrobiales</taxon>
        <taxon>Nitrobacteraceae</taxon>
        <taxon>Bradyrhizobium</taxon>
    </lineage>
</organism>
<evidence type="ECO:0000313" key="3">
    <source>
        <dbReference type="EMBL" id="MBC9982251.1"/>
    </source>
</evidence>
<dbReference type="Gene3D" id="3.40.50.12780">
    <property type="entry name" value="N-terminal domain of ligase-like"/>
    <property type="match status" value="1"/>
</dbReference>
<feature type="domain" description="AMP-dependent synthetase/ligase" evidence="1">
    <location>
        <begin position="31"/>
        <end position="393"/>
    </location>
</feature>
<keyword evidence="4" id="KW-1185">Reference proteome</keyword>
<dbReference type="InterPro" id="IPR020845">
    <property type="entry name" value="AMP-binding_CS"/>
</dbReference>
<accession>A0ABR7UF72</accession>
<dbReference type="Proteomes" id="UP000639516">
    <property type="component" value="Unassembled WGS sequence"/>
</dbReference>
<evidence type="ECO:0000259" key="1">
    <source>
        <dbReference type="Pfam" id="PF00501"/>
    </source>
</evidence>
<dbReference type="Pfam" id="PF13193">
    <property type="entry name" value="AMP-binding_C"/>
    <property type="match status" value="1"/>
</dbReference>
<comment type="caution">
    <text evidence="3">The sequence shown here is derived from an EMBL/GenBank/DDBJ whole genome shotgun (WGS) entry which is preliminary data.</text>
</comment>
<dbReference type="InterPro" id="IPR045851">
    <property type="entry name" value="AMP-bd_C_sf"/>
</dbReference>
<dbReference type="InterPro" id="IPR042099">
    <property type="entry name" value="ANL_N_sf"/>
</dbReference>
<feature type="domain" description="AMP-binding enzyme C-terminal" evidence="2">
    <location>
        <begin position="444"/>
        <end position="520"/>
    </location>
</feature>
<dbReference type="SUPFAM" id="SSF56801">
    <property type="entry name" value="Acetyl-CoA synthetase-like"/>
    <property type="match status" value="1"/>
</dbReference>
<evidence type="ECO:0000259" key="2">
    <source>
        <dbReference type="Pfam" id="PF13193"/>
    </source>
</evidence>
<dbReference type="Pfam" id="PF00501">
    <property type="entry name" value="AMP-binding"/>
    <property type="match status" value="1"/>
</dbReference>
<proteinExistence type="predicted"/>
<reference evidence="3 4" key="1">
    <citation type="journal article" date="2020" name="Arch. Microbiol.">
        <title>Bradyrhizobium campsiandrae sp. nov., a nitrogen-fixing bacterial strain isolated from a native leguminous tree from the Amazon adapted to flooded conditions.</title>
        <authorList>
            <person name="Cabral Michel D."/>
            <person name="Martins da Costa E."/>
            <person name="Azarias Guimaraes A."/>
            <person name="Soares de Carvalho T."/>
            <person name="Santos de Castro Caputo P."/>
            <person name="Willems A."/>
            <person name="de Souza Moreira F.M."/>
        </authorList>
    </citation>
    <scope>NUCLEOTIDE SEQUENCE [LARGE SCALE GENOMIC DNA]</scope>
    <source>
        <strain evidence="4">INPA 384B</strain>
    </source>
</reference>